<dbReference type="Pfam" id="PF11553">
    <property type="entry name" value="DUF3231"/>
    <property type="match status" value="1"/>
</dbReference>
<comment type="caution">
    <text evidence="1">The sequence shown here is derived from an EMBL/GenBank/DDBJ whole genome shotgun (WGS) entry which is preliminary data.</text>
</comment>
<dbReference type="EMBL" id="QGGL01000002">
    <property type="protein sequence ID" value="PWK16033.1"/>
    <property type="molecule type" value="Genomic_DNA"/>
</dbReference>
<dbReference type="OrthoDB" id="1934429at2"/>
<reference evidence="1 2" key="1">
    <citation type="submission" date="2018-05" db="EMBL/GenBank/DDBJ databases">
        <title>Genomic Encyclopedia of Type Strains, Phase IV (KMG-IV): sequencing the most valuable type-strain genomes for metagenomic binning, comparative biology and taxonomic classification.</title>
        <authorList>
            <person name="Goeker M."/>
        </authorList>
    </citation>
    <scope>NUCLEOTIDE SEQUENCE [LARGE SCALE GENOMIC DNA]</scope>
    <source>
        <strain evidence="1 2">DSM 18773</strain>
    </source>
</reference>
<dbReference type="InterPro" id="IPR012347">
    <property type="entry name" value="Ferritin-like"/>
</dbReference>
<dbReference type="InterPro" id="IPR021617">
    <property type="entry name" value="DUF3231"/>
</dbReference>
<proteinExistence type="predicted"/>
<accession>A0A316DHF5</accession>
<name>A0A316DHF5_9BACL</name>
<evidence type="ECO:0000313" key="1">
    <source>
        <dbReference type="EMBL" id="PWK16033.1"/>
    </source>
</evidence>
<organism evidence="1 2">
    <name type="scientific">Tumebacillus permanentifrigoris</name>
    <dbReference type="NCBI Taxonomy" id="378543"/>
    <lineage>
        <taxon>Bacteria</taxon>
        <taxon>Bacillati</taxon>
        <taxon>Bacillota</taxon>
        <taxon>Bacilli</taxon>
        <taxon>Bacillales</taxon>
        <taxon>Alicyclobacillaceae</taxon>
        <taxon>Tumebacillus</taxon>
    </lineage>
</organism>
<dbReference type="RefSeq" id="WP_109686433.1">
    <property type="nucleotide sequence ID" value="NZ_QGGL01000002.1"/>
</dbReference>
<dbReference type="Gene3D" id="1.20.1260.10">
    <property type="match status" value="1"/>
</dbReference>
<protein>
    <submittedName>
        <fullName evidence="1">Uncharacterized protein DUF3231</fullName>
    </submittedName>
</protein>
<dbReference type="Proteomes" id="UP000245634">
    <property type="component" value="Unassembled WGS sequence"/>
</dbReference>
<gene>
    <name evidence="1" type="ORF">C7459_102280</name>
</gene>
<dbReference type="AlphaFoldDB" id="A0A316DHF5"/>
<sequence>MIKNAASDDDPKAPLHVGEVMALWTYLAFNQESKMYIQVALNTTTDEELRHALHDCLKINNKHGQRVRELLLSAGVPLPPPSEEKPHSDSTAIPHGVKLTDYEIANGLAVKATTAVVMLASSAAETVRNDIGMMFVEMQSESFISAFLLKNLLRKHGWLKVPPYYVAPGQP</sequence>
<keyword evidence="2" id="KW-1185">Reference proteome</keyword>
<evidence type="ECO:0000313" key="2">
    <source>
        <dbReference type="Proteomes" id="UP000245634"/>
    </source>
</evidence>